<accession>A0A1P8UEN1</accession>
<sequence length="716" mass="80431">MTDRLLDSHALGDVPGDSRSTRHWRLTAWWRRGLFTVLVAAQTAVGARAMIGILPYRGHGVLELSLLVIYTVLFAWISAGMWMAVFGFVVRALGGDRHALLRRHAQTLNYAPLAPTAVVMPIYHEDVERSLRGLRATYRSLERTGQLHFFEFFILSDSRDPERWLAEQEAWQALCRELGAQGRLHYRRRRVNLKAKPGNISDFLRRWGRRFRYFVVLDADSLMRGDTLVRMVQLMEREPRCGILQTAPELVNAHSPYARLQQFSNHVYGPVFSAGLAALQLGEAVYWGHNAIIRTAPFMRHCALPRMRGIGLFRGPVLSHDFVEAAYMARAGYEVWLEPELGGSYEESPPSLDDELARDRRWAKGNLQHLRLLMGGRGLHLAHRLAFLNGILSYAAAPLWLAFLVLSTLEVAHFTLWPIDYFPGMHSLFPVWPRWNPGWAVLLSSSTAVILLLPKVLAVLDTALHRTRRRAYGGVFRLVAGALLETLTSAMLAPVRMLAHSRYVIAALLAIRVRWAGQNRSLELAWGAALLKHAPAAVLAFAWAGFGYWLKPMFFYWSMPVVVPLLLAAPTSVLLSRFGLGERLRRAGLWVIPQESSAREPMLAELDGKPLLASSMLGCGLFEMSVLHPQRNALAARLARSDRGARRVRLQALRERCLEQGPDALRADELQLLAGSRESMRWLHRSAWAAAPDNPWGARVEALSLALCSPSTSPHA</sequence>
<feature type="transmembrane region" description="Helical" evidence="12">
    <location>
        <begin position="472"/>
        <end position="493"/>
    </location>
</feature>
<evidence type="ECO:0000256" key="8">
    <source>
        <dbReference type="ARBA" id="ARBA00022679"/>
    </source>
</evidence>
<feature type="domain" description="Glycosyltransferase 2-like" evidence="13">
    <location>
        <begin position="213"/>
        <end position="405"/>
    </location>
</feature>
<evidence type="ECO:0000256" key="7">
    <source>
        <dbReference type="ARBA" id="ARBA00022676"/>
    </source>
</evidence>
<organism evidence="14 15">
    <name type="scientific">Acidihalobacter ferrooxydans</name>
    <dbReference type="NCBI Taxonomy" id="1765967"/>
    <lineage>
        <taxon>Bacteria</taxon>
        <taxon>Pseudomonadati</taxon>
        <taxon>Pseudomonadota</taxon>
        <taxon>Gammaproteobacteria</taxon>
        <taxon>Chromatiales</taxon>
        <taxon>Ectothiorhodospiraceae</taxon>
        <taxon>Acidihalobacter</taxon>
    </lineage>
</organism>
<keyword evidence="9 12" id="KW-0812">Transmembrane</keyword>
<feature type="transmembrane region" description="Helical" evidence="12">
    <location>
        <begin position="391"/>
        <end position="419"/>
    </location>
</feature>
<dbReference type="PANTHER" id="PTHR43867">
    <property type="entry name" value="CELLULOSE SYNTHASE CATALYTIC SUBUNIT A [UDP-FORMING]"/>
    <property type="match status" value="1"/>
</dbReference>
<dbReference type="AlphaFoldDB" id="A0A1P8UEN1"/>
<comment type="similarity">
    <text evidence="3">Belongs to the glycosyltransferase 2 family. OpgH subfamily.</text>
</comment>
<keyword evidence="7" id="KW-0328">Glycosyltransferase</keyword>
<comment type="pathway">
    <text evidence="2">Glycan metabolism; osmoregulated periplasmic glucan (OPG) biosynthesis.</text>
</comment>
<dbReference type="NCBIfam" id="NF003958">
    <property type="entry name" value="PRK05454.2-1"/>
    <property type="match status" value="1"/>
</dbReference>
<evidence type="ECO:0000256" key="9">
    <source>
        <dbReference type="ARBA" id="ARBA00022692"/>
    </source>
</evidence>
<dbReference type="Pfam" id="PF13632">
    <property type="entry name" value="Glyco_trans_2_3"/>
    <property type="match status" value="1"/>
</dbReference>
<dbReference type="EMBL" id="CP019434">
    <property type="protein sequence ID" value="APZ42312.1"/>
    <property type="molecule type" value="Genomic_DNA"/>
</dbReference>
<feature type="transmembrane region" description="Helical" evidence="12">
    <location>
        <begin position="68"/>
        <end position="93"/>
    </location>
</feature>
<evidence type="ECO:0000313" key="14">
    <source>
        <dbReference type="EMBL" id="APZ42312.1"/>
    </source>
</evidence>
<keyword evidence="11 12" id="KW-0472">Membrane</keyword>
<evidence type="ECO:0000313" key="15">
    <source>
        <dbReference type="Proteomes" id="UP000243807"/>
    </source>
</evidence>
<dbReference type="Gene3D" id="3.90.550.10">
    <property type="entry name" value="Spore Coat Polysaccharide Biosynthesis Protein SpsA, Chain A"/>
    <property type="match status" value="1"/>
</dbReference>
<keyword evidence="10 12" id="KW-1133">Transmembrane helix</keyword>
<dbReference type="SUPFAM" id="SSF53448">
    <property type="entry name" value="Nucleotide-diphospho-sugar transferases"/>
    <property type="match status" value="1"/>
</dbReference>
<proteinExistence type="inferred from homology"/>
<protein>
    <recommendedName>
        <fullName evidence="4">Glucans biosynthesis glucosyltransferase H</fullName>
    </recommendedName>
</protein>
<comment type="subcellular location">
    <subcellularLocation>
        <location evidence="1">Cell inner membrane</location>
        <topology evidence="1">Multi-pass membrane protein</topology>
    </subcellularLocation>
</comment>
<keyword evidence="8 14" id="KW-0808">Transferase</keyword>
<dbReference type="KEGG" id="afy:BW247_03760"/>
<feature type="transmembrane region" description="Helical" evidence="12">
    <location>
        <begin position="439"/>
        <end position="460"/>
    </location>
</feature>
<feature type="transmembrane region" description="Helical" evidence="12">
    <location>
        <begin position="34"/>
        <end position="56"/>
    </location>
</feature>
<keyword evidence="6" id="KW-0997">Cell inner membrane</keyword>
<reference evidence="14 15" key="1">
    <citation type="submission" date="2017-01" db="EMBL/GenBank/DDBJ databases">
        <title>Draft sequence of Acidihalobacter ferrooxidans strain DSM 14175 (strain V8).</title>
        <authorList>
            <person name="Khaleque H.N."/>
            <person name="Ramsay J.P."/>
            <person name="Murphy R.J.T."/>
            <person name="Kaksonen A.H."/>
            <person name="Boxall N.J."/>
            <person name="Watkin E.L.J."/>
        </authorList>
    </citation>
    <scope>NUCLEOTIDE SEQUENCE [LARGE SCALE GENOMIC DNA]</scope>
    <source>
        <strain evidence="14 15">V8</strain>
    </source>
</reference>
<dbReference type="InterPro" id="IPR001173">
    <property type="entry name" value="Glyco_trans_2-like"/>
</dbReference>
<dbReference type="NCBIfam" id="NF003962">
    <property type="entry name" value="PRK05454.2-5"/>
    <property type="match status" value="1"/>
</dbReference>
<keyword evidence="5" id="KW-1003">Cell membrane</keyword>
<dbReference type="InterPro" id="IPR050321">
    <property type="entry name" value="Glycosyltr_2/OpgH_subfam"/>
</dbReference>
<name>A0A1P8UEN1_9GAMM</name>
<dbReference type="STRING" id="1765967.BW247_03760"/>
<evidence type="ECO:0000256" key="6">
    <source>
        <dbReference type="ARBA" id="ARBA00022519"/>
    </source>
</evidence>
<evidence type="ECO:0000256" key="12">
    <source>
        <dbReference type="SAM" id="Phobius"/>
    </source>
</evidence>
<dbReference type="OrthoDB" id="9775281at2"/>
<dbReference type="PANTHER" id="PTHR43867:SF5">
    <property type="entry name" value="GLUCANS BIOSYNTHESIS GLUCOSYLTRANSFERASE H"/>
    <property type="match status" value="1"/>
</dbReference>
<dbReference type="GO" id="GO:0005886">
    <property type="term" value="C:plasma membrane"/>
    <property type="evidence" value="ECO:0007669"/>
    <property type="project" value="UniProtKB-SubCell"/>
</dbReference>
<feature type="transmembrane region" description="Helical" evidence="12">
    <location>
        <begin position="529"/>
        <end position="549"/>
    </location>
</feature>
<dbReference type="Proteomes" id="UP000243807">
    <property type="component" value="Chromosome"/>
</dbReference>
<evidence type="ECO:0000256" key="5">
    <source>
        <dbReference type="ARBA" id="ARBA00022475"/>
    </source>
</evidence>
<evidence type="ECO:0000256" key="1">
    <source>
        <dbReference type="ARBA" id="ARBA00004429"/>
    </source>
</evidence>
<feature type="transmembrane region" description="Helical" evidence="12">
    <location>
        <begin position="555"/>
        <end position="576"/>
    </location>
</feature>
<evidence type="ECO:0000256" key="10">
    <source>
        <dbReference type="ARBA" id="ARBA00022989"/>
    </source>
</evidence>
<dbReference type="CDD" id="cd04191">
    <property type="entry name" value="Glucan_BSP_MdoH"/>
    <property type="match status" value="1"/>
</dbReference>
<keyword evidence="15" id="KW-1185">Reference proteome</keyword>
<evidence type="ECO:0000256" key="2">
    <source>
        <dbReference type="ARBA" id="ARBA00005001"/>
    </source>
</evidence>
<evidence type="ECO:0000256" key="11">
    <source>
        <dbReference type="ARBA" id="ARBA00023136"/>
    </source>
</evidence>
<dbReference type="GO" id="GO:0016758">
    <property type="term" value="F:hexosyltransferase activity"/>
    <property type="evidence" value="ECO:0007669"/>
    <property type="project" value="TreeGrafter"/>
</dbReference>
<dbReference type="RefSeq" id="WP_076835837.1">
    <property type="nucleotide sequence ID" value="NZ_CP019434.1"/>
</dbReference>
<evidence type="ECO:0000259" key="13">
    <source>
        <dbReference type="Pfam" id="PF13632"/>
    </source>
</evidence>
<gene>
    <name evidence="14" type="ORF">BW247_03760</name>
</gene>
<dbReference type="InterPro" id="IPR029044">
    <property type="entry name" value="Nucleotide-diphossugar_trans"/>
</dbReference>
<evidence type="ECO:0000256" key="4">
    <source>
        <dbReference type="ARBA" id="ARBA00020585"/>
    </source>
</evidence>
<evidence type="ECO:0000256" key="3">
    <source>
        <dbReference type="ARBA" id="ARBA00009337"/>
    </source>
</evidence>